<dbReference type="Proteomes" id="UP001305779">
    <property type="component" value="Unassembled WGS sequence"/>
</dbReference>
<dbReference type="EMBL" id="JAXOVC010000001">
    <property type="protein sequence ID" value="KAK4506780.1"/>
    <property type="molecule type" value="Genomic_DNA"/>
</dbReference>
<dbReference type="PROSITE" id="PS51194">
    <property type="entry name" value="HELICASE_CTER"/>
    <property type="match status" value="1"/>
</dbReference>
<feature type="compositionally biased region" description="Low complexity" evidence="4">
    <location>
        <begin position="27"/>
        <end position="51"/>
    </location>
</feature>
<evidence type="ECO:0000256" key="1">
    <source>
        <dbReference type="ARBA" id="ARBA00022741"/>
    </source>
</evidence>
<dbReference type="SUPFAM" id="SSF52540">
    <property type="entry name" value="P-loop containing nucleoside triphosphate hydrolases"/>
    <property type="match status" value="2"/>
</dbReference>
<keyword evidence="3" id="KW-0067">ATP-binding</keyword>
<dbReference type="CDD" id="cd18793">
    <property type="entry name" value="SF2_C_SNF"/>
    <property type="match status" value="1"/>
</dbReference>
<reference evidence="6 7" key="1">
    <citation type="journal article" date="2023" name="G3 (Bethesda)">
        <title>A chromosome-level genome assembly of Zasmidium syzygii isolated from banana leaves.</title>
        <authorList>
            <person name="van Westerhoven A.C."/>
            <person name="Mehrabi R."/>
            <person name="Talebi R."/>
            <person name="Steentjes M.B.F."/>
            <person name="Corcolon B."/>
            <person name="Chong P.A."/>
            <person name="Kema G.H.J."/>
            <person name="Seidl M.F."/>
        </authorList>
    </citation>
    <scope>NUCLEOTIDE SEQUENCE [LARGE SCALE GENOMIC DNA]</scope>
    <source>
        <strain evidence="6 7">P124</strain>
    </source>
</reference>
<feature type="compositionally biased region" description="Polar residues" evidence="4">
    <location>
        <begin position="975"/>
        <end position="994"/>
    </location>
</feature>
<proteinExistence type="predicted"/>
<feature type="domain" description="Helicase C-terminal" evidence="5">
    <location>
        <begin position="1008"/>
        <end position="1162"/>
    </location>
</feature>
<organism evidence="6 7">
    <name type="scientific">Zasmidium cellare</name>
    <name type="common">Wine cellar mold</name>
    <name type="synonym">Racodium cellare</name>
    <dbReference type="NCBI Taxonomy" id="395010"/>
    <lineage>
        <taxon>Eukaryota</taxon>
        <taxon>Fungi</taxon>
        <taxon>Dikarya</taxon>
        <taxon>Ascomycota</taxon>
        <taxon>Pezizomycotina</taxon>
        <taxon>Dothideomycetes</taxon>
        <taxon>Dothideomycetidae</taxon>
        <taxon>Mycosphaerellales</taxon>
        <taxon>Mycosphaerellaceae</taxon>
        <taxon>Zasmidium</taxon>
    </lineage>
</organism>
<evidence type="ECO:0000259" key="5">
    <source>
        <dbReference type="PROSITE" id="PS51194"/>
    </source>
</evidence>
<dbReference type="InterPro" id="IPR027417">
    <property type="entry name" value="P-loop_NTPase"/>
</dbReference>
<keyword evidence="2" id="KW-0378">Hydrolase</keyword>
<protein>
    <recommendedName>
        <fullName evidence="5">Helicase C-terminal domain-containing protein</fullName>
    </recommendedName>
</protein>
<gene>
    <name evidence="6" type="ORF">PRZ48_000513</name>
</gene>
<keyword evidence="7" id="KW-1185">Reference proteome</keyword>
<evidence type="ECO:0000256" key="3">
    <source>
        <dbReference type="ARBA" id="ARBA00022840"/>
    </source>
</evidence>
<dbReference type="InterPro" id="IPR000330">
    <property type="entry name" value="SNF2_N"/>
</dbReference>
<dbReference type="SMART" id="SM00487">
    <property type="entry name" value="DEXDc"/>
    <property type="match status" value="1"/>
</dbReference>
<dbReference type="PANTHER" id="PTHR45626:SF51">
    <property type="entry name" value="SNF2-RELATED DOMAIN-CONTAINING PROTEIN"/>
    <property type="match status" value="1"/>
</dbReference>
<dbReference type="Pfam" id="PF00271">
    <property type="entry name" value="Helicase_C"/>
    <property type="match status" value="1"/>
</dbReference>
<feature type="compositionally biased region" description="Basic and acidic residues" evidence="4">
    <location>
        <begin position="931"/>
        <end position="941"/>
    </location>
</feature>
<dbReference type="Gene3D" id="3.40.50.10810">
    <property type="entry name" value="Tandem AAA-ATPase domain"/>
    <property type="match status" value="2"/>
</dbReference>
<feature type="compositionally biased region" description="Basic residues" evidence="4">
    <location>
        <begin position="899"/>
        <end position="908"/>
    </location>
</feature>
<dbReference type="InterPro" id="IPR001650">
    <property type="entry name" value="Helicase_C-like"/>
</dbReference>
<feature type="compositionally biased region" description="Basic residues" evidence="4">
    <location>
        <begin position="951"/>
        <end position="964"/>
    </location>
</feature>
<evidence type="ECO:0000313" key="6">
    <source>
        <dbReference type="EMBL" id="KAK4506780.1"/>
    </source>
</evidence>
<dbReference type="InterPro" id="IPR014001">
    <property type="entry name" value="Helicase_ATP-bd"/>
</dbReference>
<feature type="region of interest" description="Disordered" evidence="4">
    <location>
        <begin position="1207"/>
        <end position="1232"/>
    </location>
</feature>
<evidence type="ECO:0000256" key="4">
    <source>
        <dbReference type="SAM" id="MobiDB-lite"/>
    </source>
</evidence>
<name>A0ABR0EZA6_ZASCE</name>
<dbReference type="InterPro" id="IPR049730">
    <property type="entry name" value="SNF2/RAD54-like_C"/>
</dbReference>
<dbReference type="Pfam" id="PF00176">
    <property type="entry name" value="SNF2-rel_dom"/>
    <property type="match status" value="1"/>
</dbReference>
<feature type="region of interest" description="Disordered" evidence="4">
    <location>
        <begin position="881"/>
        <end position="994"/>
    </location>
</feature>
<keyword evidence="1" id="KW-0547">Nucleotide-binding</keyword>
<feature type="compositionally biased region" description="Basic and acidic residues" evidence="4">
    <location>
        <begin position="1"/>
        <end position="24"/>
    </location>
</feature>
<evidence type="ECO:0000313" key="7">
    <source>
        <dbReference type="Proteomes" id="UP001305779"/>
    </source>
</evidence>
<feature type="region of interest" description="Disordered" evidence="4">
    <location>
        <begin position="1"/>
        <end position="70"/>
    </location>
</feature>
<feature type="compositionally biased region" description="Polar residues" evidence="4">
    <location>
        <begin position="52"/>
        <end position="67"/>
    </location>
</feature>
<comment type="caution">
    <text evidence="6">The sequence shown here is derived from an EMBL/GenBank/DDBJ whole genome shotgun (WGS) entry which is preliminary data.</text>
</comment>
<sequence length="1280" mass="145023">MDDPYFSKENGEHHERLSEHENHHGKASSGSSESSRQSQSSISMNSSAATSPGATDQVWHSPQNSSRDSSHFDRVTAIRSEISNFLALGCLCFEDFSNSEVNDKPGDWVEVTNLPVLAFGQSIASNLSKLLSYGWIRLQSTRSIKNNEWLIFRIYLLYSDVGNTVINRNDKKLGQALAGVLSEIDTSSETWSGRYQPGQERPFDLWASADEDNSSLFYLFNKLPSPNPKPSDIEQKYPREALEDLLDCSSNIRGLKTALYPYQRRSAGAMVHRECVSRMELDPRYEERIAPDGSRFYYNARDLDFPRDAPLQQSCQGGILAETMGLGKTLICLALILTTRDHPPKVPVQYASIPTRPHVASLVEMAVSAINRKSIPWKEEFERERQATGIEFNRCIQMLEQNPGTYEIPRVPIRWNRNTTLPPPQRVMLTSTTIIVVPQNLLKQWRSEIQKHVETGALKLLVMEDRRKDLPPPDELRTFDVILFTRNRFDMESRDGQDSEGRRVSKAPLVCRCPYIGATRRRDCHCLQEDALYDSPLKYLHFRRIIVDEGHFFSNSNTNTVIVANRLVKADHRWSVSGTPARDLLGVEVDSSAISASKENRDALLERRRTFNPIEDRSGAIDSLGSLASTFINVEPFSQSRANWKDYVFRHEDHRHTFSGFSTCLRRTLEGMVVKTRPEDVERDIQLPPLHHSTVRLNPSLYDIFTANLFTLVLTANAVTSERTDADYLFHPNSQRSRYQLVSNLRKSTSLWTGFSEDDVLASMSNAKKYLAKEGTGCTQEDRDLMTETLMCTDAILASRGWKALSKSHELGIFIDQWPDESAEHWAFDDSRSPVLTGITQLLDAQRFVNERIAQDDPGEGLSGQGIRALAVLKDAPVTEQAKDVEAGRAPTEGTEKTRSKKPAKKSPIKSALAEKQLLSKSGIPMSSIDGEPRKRNDKTPRLPMNAFRVTKNRKEKPARKLKLKKDEDDGDVDSSQTSATPDPQLRPNSKYSQARVIGTTSAKMSYLISQIMKYYRDEKILVFYEGDNVAYYIAQILELLDVKHEIYAKTLQNRLKSEYVVDFDLGVDTRVLLMDVNQAAFGLNLSSASRIYFVNPVLRPQIESQAIKRAHRIGQTRRVHVETLLLQDTVEEKMFQRSKRMTAEEHRVKAVEDDGGMREIIQSSRVLTVPEEQQKQMASLESPEQLWARPGWRDFLTFANRKRKRRGTLENVTSPEDEQQEVIQQGDHPKVIIKRQRTESVDLGGSADSNGGNDDSTVLEFFRKGSIFGPDSTFPPMAA</sequence>
<dbReference type="PANTHER" id="PTHR45626">
    <property type="entry name" value="TRANSCRIPTION TERMINATION FACTOR 2-RELATED"/>
    <property type="match status" value="1"/>
</dbReference>
<evidence type="ECO:0000256" key="2">
    <source>
        <dbReference type="ARBA" id="ARBA00022801"/>
    </source>
</evidence>
<dbReference type="InterPro" id="IPR050628">
    <property type="entry name" value="SNF2_RAD54_helicase_TF"/>
</dbReference>
<dbReference type="InterPro" id="IPR038718">
    <property type="entry name" value="SNF2-like_sf"/>
</dbReference>
<dbReference type="Gene3D" id="3.40.50.300">
    <property type="entry name" value="P-loop containing nucleotide triphosphate hydrolases"/>
    <property type="match status" value="1"/>
</dbReference>
<accession>A0ABR0EZA6</accession>